<dbReference type="RefSeq" id="WP_413271138.1">
    <property type="nucleotide sequence ID" value="NZ_JBHFNQ010000109.1"/>
</dbReference>
<name>A0ABV4X792_9CYAN</name>
<evidence type="ECO:0000313" key="1">
    <source>
        <dbReference type="EMBL" id="MFB2878053.1"/>
    </source>
</evidence>
<sequence>MPANLLYSVKMAWFTIWTTMLAHPDNNASKPSLFYENGLVHYLDNNAGTPR</sequence>
<organism evidence="1 2">
    <name type="scientific">Floridaenema aerugineum BLCC-F46</name>
    <dbReference type="NCBI Taxonomy" id="3153654"/>
    <lineage>
        <taxon>Bacteria</taxon>
        <taxon>Bacillati</taxon>
        <taxon>Cyanobacteriota</taxon>
        <taxon>Cyanophyceae</taxon>
        <taxon>Oscillatoriophycideae</taxon>
        <taxon>Aerosakkonematales</taxon>
        <taxon>Aerosakkonemataceae</taxon>
        <taxon>Floridanema</taxon>
        <taxon>Floridanema aerugineum</taxon>
    </lineage>
</organism>
<dbReference type="Proteomes" id="UP001576774">
    <property type="component" value="Unassembled WGS sequence"/>
</dbReference>
<gene>
    <name evidence="1" type="ORF">ACE1CC_14470</name>
</gene>
<keyword evidence="2" id="KW-1185">Reference proteome</keyword>
<evidence type="ECO:0000313" key="2">
    <source>
        <dbReference type="Proteomes" id="UP001576774"/>
    </source>
</evidence>
<dbReference type="EMBL" id="JBHFNQ010000109">
    <property type="protein sequence ID" value="MFB2878053.1"/>
    <property type="molecule type" value="Genomic_DNA"/>
</dbReference>
<comment type="caution">
    <text evidence="1">The sequence shown here is derived from an EMBL/GenBank/DDBJ whole genome shotgun (WGS) entry which is preliminary data.</text>
</comment>
<reference evidence="1 2" key="1">
    <citation type="submission" date="2024-09" db="EMBL/GenBank/DDBJ databases">
        <title>Floridaenema gen nov. (Aerosakkonemataceae, Aerosakkonematales ord. nov., Cyanobacteria) from benthic tropical and subtropical fresh waters, with the description of four new species.</title>
        <authorList>
            <person name="Moretto J.A."/>
            <person name="Berthold D.E."/>
            <person name="Lefler F.W."/>
            <person name="Huang I.-S."/>
            <person name="Laughinghouse H. IV."/>
        </authorList>
    </citation>
    <scope>NUCLEOTIDE SEQUENCE [LARGE SCALE GENOMIC DNA]</scope>
    <source>
        <strain evidence="1 2">BLCC-F46</strain>
    </source>
</reference>
<protein>
    <submittedName>
        <fullName evidence="1">Uncharacterized protein</fullName>
    </submittedName>
</protein>
<accession>A0ABV4X792</accession>
<proteinExistence type="predicted"/>